<sequence>MGAENRNGNGDRLAAARNGVVEGTGTSGAPAPSAGPEAPLYDVAIIGGGPAGLFAAFYAGLRGMRAVILEAAGQLGGQPALVYPEKWIYDVAGFPRVRARELAERLIEQGLRFGADVRLNTRVETLIPEAAGSETGEPAGPERATGGAGPEDLVAYRIGLSGGGFVRARGVVVAAGLGAFEPKRLPARGLDRWEGRGLMYGVQRLEDLRGKRVVIVGGGDAAVDWALMALEVAESVTLVHRRRQFRAVEESVRALQASPARLELDAEVVGAGGDEQLEWVRVARKDTGTTVDLPCDVLVPCLGFKADLGSLAGWGFEVQGHEIVTGPGGATSLPRVYAVGDVATYPGKIKLIAVGFAEAAMAISQLKTRLDPEASLQPAHSSDLRL</sequence>
<comment type="catalytic activity">
    <reaction evidence="5">
        <text>2 reduced [2Fe-2S]-[ferredoxin] + NADP(+) + H(+) = 2 oxidized [2Fe-2S]-[ferredoxin] + NADPH</text>
        <dbReference type="Rhea" id="RHEA:20125"/>
        <dbReference type="Rhea" id="RHEA-COMP:10000"/>
        <dbReference type="Rhea" id="RHEA-COMP:10001"/>
        <dbReference type="ChEBI" id="CHEBI:15378"/>
        <dbReference type="ChEBI" id="CHEBI:33737"/>
        <dbReference type="ChEBI" id="CHEBI:33738"/>
        <dbReference type="ChEBI" id="CHEBI:57783"/>
        <dbReference type="ChEBI" id="CHEBI:58349"/>
        <dbReference type="EC" id="1.18.1.2"/>
    </reaction>
</comment>
<comment type="caution">
    <text evidence="5">Lacks conserved residue(s) required for the propagation of feature annotation.</text>
</comment>
<proteinExistence type="inferred from homology"/>
<keyword evidence="2 5" id="KW-0274">FAD</keyword>
<feature type="binding site" evidence="5">
    <location>
        <position position="123"/>
    </location>
    <ligand>
        <name>FAD</name>
        <dbReference type="ChEBI" id="CHEBI:57692"/>
    </ligand>
</feature>
<evidence type="ECO:0000256" key="3">
    <source>
        <dbReference type="ARBA" id="ARBA00022857"/>
    </source>
</evidence>
<dbReference type="Proteomes" id="UP000005710">
    <property type="component" value="Unassembled WGS sequence"/>
</dbReference>
<dbReference type="GO" id="GO:0050660">
    <property type="term" value="F:flavin adenine dinucleotide binding"/>
    <property type="evidence" value="ECO:0007669"/>
    <property type="project" value="UniProtKB-UniRule"/>
</dbReference>
<evidence type="ECO:0000256" key="2">
    <source>
        <dbReference type="ARBA" id="ARBA00022827"/>
    </source>
</evidence>
<feature type="binding site" evidence="5">
    <location>
        <position position="78"/>
    </location>
    <ligand>
        <name>FAD</name>
        <dbReference type="ChEBI" id="CHEBI:57692"/>
    </ligand>
</feature>
<comment type="caution">
    <text evidence="8">The sequence shown here is derived from an EMBL/GenBank/DDBJ whole genome shotgun (WGS) entry which is preliminary data.</text>
</comment>
<keyword evidence="9" id="KW-1185">Reference proteome</keyword>
<dbReference type="eggNOG" id="COG0492">
    <property type="taxonomic scope" value="Bacteria"/>
</dbReference>
<evidence type="ECO:0000313" key="9">
    <source>
        <dbReference type="Proteomes" id="UP000005710"/>
    </source>
</evidence>
<feature type="binding site" evidence="5">
    <location>
        <position position="341"/>
    </location>
    <ligand>
        <name>FAD</name>
        <dbReference type="ChEBI" id="CHEBI:57692"/>
    </ligand>
</feature>
<reference evidence="8" key="1">
    <citation type="submission" date="2010-10" db="EMBL/GenBank/DDBJ databases">
        <authorList>
            <consortium name="US DOE Joint Genome Institute (JGI-PGF)"/>
            <person name="Lucas S."/>
            <person name="Copeland A."/>
            <person name="Lapidus A."/>
            <person name="Bruce D."/>
            <person name="Goodwin L."/>
            <person name="Pitluck S."/>
            <person name="Kyrpides N."/>
            <person name="Mavromatis K."/>
            <person name="Detter J.C."/>
            <person name="Han C."/>
            <person name="Land M."/>
            <person name="Hauser L."/>
            <person name="Markowitz V."/>
            <person name="Cheng J.-F."/>
            <person name="Hugenholtz P."/>
            <person name="Woyke T."/>
            <person name="Wu D."/>
            <person name="Pukall R."/>
            <person name="Wahrenburg C."/>
            <person name="Brambilla E."/>
            <person name="Klenk H.-P."/>
            <person name="Eisen J.A."/>
        </authorList>
    </citation>
    <scope>NUCLEOTIDE SEQUENCE [LARGE SCALE GENOMIC DNA]</scope>
    <source>
        <strain evidence="8">DSM 13965</strain>
    </source>
</reference>
<comment type="cofactor">
    <cofactor evidence="5">
        <name>FAD</name>
        <dbReference type="ChEBI" id="CHEBI:57692"/>
    </cofactor>
    <text evidence="5">Binds 1 FAD per subunit.</text>
</comment>
<keyword evidence="3 5" id="KW-0521">NADP</keyword>
<evidence type="ECO:0000259" key="7">
    <source>
        <dbReference type="Pfam" id="PF07992"/>
    </source>
</evidence>
<organism evidence="8 9">
    <name type="scientific">Thermaerobacter subterraneus DSM 13965</name>
    <dbReference type="NCBI Taxonomy" id="867903"/>
    <lineage>
        <taxon>Bacteria</taxon>
        <taxon>Bacillati</taxon>
        <taxon>Bacillota</taxon>
        <taxon>Clostridia</taxon>
        <taxon>Eubacteriales</taxon>
        <taxon>Clostridiales Family XVII. Incertae Sedis</taxon>
        <taxon>Thermaerobacter</taxon>
    </lineage>
</organism>
<feature type="binding site" evidence="5">
    <location>
        <position position="70"/>
    </location>
    <ligand>
        <name>FAD</name>
        <dbReference type="ChEBI" id="CHEBI:57692"/>
    </ligand>
</feature>
<dbReference type="InterPro" id="IPR036188">
    <property type="entry name" value="FAD/NAD-bd_sf"/>
</dbReference>
<dbReference type="InterPro" id="IPR023753">
    <property type="entry name" value="FAD/NAD-binding_dom"/>
</dbReference>
<dbReference type="HOGENOM" id="CLU_031864_5_5_9"/>
<dbReference type="EMBL" id="AENY02000003">
    <property type="protein sequence ID" value="EKP94041.1"/>
    <property type="molecule type" value="Genomic_DNA"/>
</dbReference>
<evidence type="ECO:0000256" key="5">
    <source>
        <dbReference type="HAMAP-Rule" id="MF_01685"/>
    </source>
</evidence>
<dbReference type="HAMAP" id="MF_01685">
    <property type="entry name" value="FENR2"/>
    <property type="match status" value="1"/>
</dbReference>
<dbReference type="EC" id="1.18.1.2" evidence="5"/>
<comment type="similarity">
    <text evidence="5">Belongs to the ferredoxin--NADP reductase type 2 family.</text>
</comment>
<name>K6QC70_9FIRM</name>
<dbReference type="SUPFAM" id="SSF51905">
    <property type="entry name" value="FAD/NAD(P)-binding domain"/>
    <property type="match status" value="1"/>
</dbReference>
<feature type="domain" description="FAD/NAD(P)-binding" evidence="7">
    <location>
        <begin position="41"/>
        <end position="358"/>
    </location>
</feature>
<dbReference type="InterPro" id="IPR050097">
    <property type="entry name" value="Ferredoxin-NADP_redctase_2"/>
</dbReference>
<evidence type="ECO:0000256" key="6">
    <source>
        <dbReference type="SAM" id="MobiDB-lite"/>
    </source>
</evidence>
<dbReference type="Gene3D" id="3.50.50.60">
    <property type="entry name" value="FAD/NAD(P)-binding domain"/>
    <property type="match status" value="2"/>
</dbReference>
<feature type="binding site" evidence="5">
    <location>
        <position position="83"/>
    </location>
    <ligand>
        <name>FAD</name>
        <dbReference type="ChEBI" id="CHEBI:57692"/>
    </ligand>
</feature>
<keyword evidence="1 5" id="KW-0285">Flavoprotein</keyword>
<dbReference type="PRINTS" id="PR00368">
    <property type="entry name" value="FADPNR"/>
</dbReference>
<dbReference type="PRINTS" id="PR00411">
    <property type="entry name" value="PNDRDTASEI"/>
</dbReference>
<reference evidence="8" key="2">
    <citation type="submission" date="2012-10" db="EMBL/GenBank/DDBJ databases">
        <title>Improved high-quality draft of Thermaerobacter subterraneus C21, DSM 13965.</title>
        <authorList>
            <consortium name="DOE Joint Genome Institute"/>
            <person name="Eisen J."/>
            <person name="Huntemann M."/>
            <person name="Wei C.-L."/>
            <person name="Han J."/>
            <person name="Detter J.C."/>
            <person name="Han C."/>
            <person name="Tapia R."/>
            <person name="Chen A."/>
            <person name="Kyrpides N."/>
            <person name="Mavromatis K."/>
            <person name="Markowitz V."/>
            <person name="Szeto E."/>
            <person name="Ivanova N."/>
            <person name="Mikhailova N."/>
            <person name="Ovchinnikova G."/>
            <person name="Pagani I."/>
            <person name="Pati A."/>
            <person name="Goodwin L."/>
            <person name="Nordberg H.P."/>
            <person name="Cantor M.N."/>
            <person name="Hua S.X."/>
            <person name="Woyke T."/>
            <person name="Eisen J."/>
            <person name="Klenk H.-P."/>
        </authorList>
    </citation>
    <scope>NUCLEOTIDE SEQUENCE [LARGE SCALE GENOMIC DNA]</scope>
    <source>
        <strain evidence="8">DSM 13965</strain>
    </source>
</reference>
<accession>K6QC70</accession>
<comment type="subunit">
    <text evidence="5">Homodimer.</text>
</comment>
<dbReference type="Pfam" id="PF07992">
    <property type="entry name" value="Pyr_redox_2"/>
    <property type="match status" value="1"/>
</dbReference>
<dbReference type="PANTHER" id="PTHR48105">
    <property type="entry name" value="THIOREDOXIN REDUCTASE 1-RELATED-RELATED"/>
    <property type="match status" value="1"/>
</dbReference>
<feature type="binding site" evidence="5">
    <location>
        <position position="180"/>
    </location>
    <ligand>
        <name>FAD</name>
        <dbReference type="ChEBI" id="CHEBI:57692"/>
    </ligand>
</feature>
<dbReference type="RefSeq" id="WP_006904041.1">
    <property type="nucleotide sequence ID" value="NZ_JH976535.1"/>
</dbReference>
<evidence type="ECO:0000256" key="1">
    <source>
        <dbReference type="ARBA" id="ARBA00022630"/>
    </source>
</evidence>
<feature type="region of interest" description="Disordered" evidence="6">
    <location>
        <begin position="128"/>
        <end position="148"/>
    </location>
</feature>
<dbReference type="AlphaFoldDB" id="K6QC70"/>
<protein>
    <recommendedName>
        <fullName evidence="5">Ferredoxin--NADP reductase</fullName>
        <shortName evidence="5">FNR</shortName>
        <shortName evidence="5">Fd-NADP(+) reductase</shortName>
        <ecNumber evidence="5">1.18.1.2</ecNumber>
    </recommendedName>
</protein>
<dbReference type="STRING" id="867903.ThesuDRAFT_01765"/>
<evidence type="ECO:0000313" key="8">
    <source>
        <dbReference type="EMBL" id="EKP94041.1"/>
    </source>
</evidence>
<evidence type="ECO:0000256" key="4">
    <source>
        <dbReference type="ARBA" id="ARBA00023002"/>
    </source>
</evidence>
<dbReference type="InterPro" id="IPR022890">
    <property type="entry name" value="Fd--NADP_Rdtase_type_2"/>
</dbReference>
<feature type="binding site" evidence="5">
    <location>
        <position position="382"/>
    </location>
    <ligand>
        <name>FAD</name>
        <dbReference type="ChEBI" id="CHEBI:57692"/>
    </ligand>
</feature>
<gene>
    <name evidence="8" type="ORF">ThesuDRAFT_01765</name>
</gene>
<dbReference type="GO" id="GO:0050661">
    <property type="term" value="F:NADP binding"/>
    <property type="evidence" value="ECO:0007669"/>
    <property type="project" value="UniProtKB-UniRule"/>
</dbReference>
<keyword evidence="4 5" id="KW-0560">Oxidoreductase</keyword>
<dbReference type="GO" id="GO:0004324">
    <property type="term" value="F:ferredoxin-NADP+ reductase activity"/>
    <property type="evidence" value="ECO:0007669"/>
    <property type="project" value="UniProtKB-UniRule"/>
</dbReference>